<feature type="non-terminal residue" evidence="1">
    <location>
        <position position="1"/>
    </location>
</feature>
<reference evidence="1" key="1">
    <citation type="journal article" date="2021" name="J. Hered.">
        <title>Genome Assembly of Salicaceae Populus deltoides (Eastern Cottonwood) I-69 Based on Nanopore Sequencing and Hi-C Technologies.</title>
        <authorList>
            <person name="Bai S."/>
            <person name="Wu H."/>
            <person name="Zhang J."/>
            <person name="Pan Z."/>
            <person name="Zhao W."/>
            <person name="Li Z."/>
            <person name="Tong C."/>
        </authorList>
    </citation>
    <scope>NUCLEOTIDE SEQUENCE</scope>
    <source>
        <tissue evidence="1">Leaf</tissue>
    </source>
</reference>
<dbReference type="AlphaFoldDB" id="A0A8T2Z3X4"/>
<proteinExistence type="predicted"/>
<sequence length="86" mass="9484">QMGNLAIAALRHRLQSELDKSGVHWARLYIFWNASKDVLFTANFLAPGGALAARAAKSFAVAPTRLLKRWGSVVIFCVFNKEKPGL</sequence>
<protein>
    <submittedName>
        <fullName evidence="1">Uncharacterized protein</fullName>
    </submittedName>
</protein>
<organism evidence="1 2">
    <name type="scientific">Populus deltoides</name>
    <name type="common">Eastern poplar</name>
    <name type="synonym">Eastern cottonwood</name>
    <dbReference type="NCBI Taxonomy" id="3696"/>
    <lineage>
        <taxon>Eukaryota</taxon>
        <taxon>Viridiplantae</taxon>
        <taxon>Streptophyta</taxon>
        <taxon>Embryophyta</taxon>
        <taxon>Tracheophyta</taxon>
        <taxon>Spermatophyta</taxon>
        <taxon>Magnoliopsida</taxon>
        <taxon>eudicotyledons</taxon>
        <taxon>Gunneridae</taxon>
        <taxon>Pentapetalae</taxon>
        <taxon>rosids</taxon>
        <taxon>fabids</taxon>
        <taxon>Malpighiales</taxon>
        <taxon>Salicaceae</taxon>
        <taxon>Saliceae</taxon>
        <taxon>Populus</taxon>
    </lineage>
</organism>
<name>A0A8T2Z3X4_POPDE</name>
<evidence type="ECO:0000313" key="2">
    <source>
        <dbReference type="Proteomes" id="UP000807159"/>
    </source>
</evidence>
<keyword evidence="2" id="KW-1185">Reference proteome</keyword>
<dbReference type="EMBL" id="JACEGQ020000004">
    <property type="protein sequence ID" value="KAH8512058.1"/>
    <property type="molecule type" value="Genomic_DNA"/>
</dbReference>
<dbReference type="Proteomes" id="UP000807159">
    <property type="component" value="Chromosome 4"/>
</dbReference>
<evidence type="ECO:0000313" key="1">
    <source>
        <dbReference type="EMBL" id="KAH8512058.1"/>
    </source>
</evidence>
<comment type="caution">
    <text evidence="1">The sequence shown here is derived from an EMBL/GenBank/DDBJ whole genome shotgun (WGS) entry which is preliminary data.</text>
</comment>
<accession>A0A8T2Z3X4</accession>
<gene>
    <name evidence="1" type="ORF">H0E87_009305</name>
</gene>